<dbReference type="InterPro" id="IPR000719">
    <property type="entry name" value="Prot_kinase_dom"/>
</dbReference>
<evidence type="ECO:0000256" key="6">
    <source>
        <dbReference type="ARBA" id="ARBA00022527"/>
    </source>
</evidence>
<dbReference type="CDD" id="cd23535">
    <property type="entry name" value="TFP_LU_ECD_ALK2"/>
    <property type="match status" value="3"/>
</dbReference>
<evidence type="ECO:0000256" key="3">
    <source>
        <dbReference type="ARBA" id="ARBA00004479"/>
    </source>
</evidence>
<dbReference type="InterPro" id="IPR011009">
    <property type="entry name" value="Kinase-like_dom_sf"/>
</dbReference>
<keyword evidence="29" id="KW-1185">Reference proteome</keyword>
<dbReference type="GO" id="GO:0004675">
    <property type="term" value="F:transmembrane receptor protein serine/threonine kinase activity"/>
    <property type="evidence" value="ECO:0007669"/>
    <property type="project" value="UniProtKB-EC"/>
</dbReference>
<dbReference type="FunFam" id="2.10.60.10:FF:000008">
    <property type="entry name" value="Serine/threonine-protein kinase receptor"/>
    <property type="match status" value="1"/>
</dbReference>
<evidence type="ECO:0000256" key="13">
    <source>
        <dbReference type="ARBA" id="ARBA00022840"/>
    </source>
</evidence>
<dbReference type="GO" id="GO:0046872">
    <property type="term" value="F:metal ion binding"/>
    <property type="evidence" value="ECO:0007669"/>
    <property type="project" value="UniProtKB-KW"/>
</dbReference>
<dbReference type="InterPro" id="IPR001245">
    <property type="entry name" value="Ser-Thr/Tyr_kinase_cat_dom"/>
</dbReference>
<keyword evidence="16 24" id="KW-0472">Membrane</keyword>
<keyword evidence="12" id="KW-0418">Kinase</keyword>
<evidence type="ECO:0000256" key="24">
    <source>
        <dbReference type="SAM" id="Phobius"/>
    </source>
</evidence>
<dbReference type="EC" id="2.7.11.30" evidence="5"/>
<dbReference type="AlphaFoldDB" id="A0AAN8QDS6"/>
<evidence type="ECO:0000256" key="16">
    <source>
        <dbReference type="ARBA" id="ARBA00023136"/>
    </source>
</evidence>
<dbReference type="InterPro" id="IPR008271">
    <property type="entry name" value="Ser/Thr_kinase_AS"/>
</dbReference>
<dbReference type="PANTHER" id="PTHR23255:SF69">
    <property type="entry name" value="ACTIVIN RECEPTOR TYPE-1"/>
    <property type="match status" value="1"/>
</dbReference>
<keyword evidence="9" id="KW-0479">Metal-binding</keyword>
<evidence type="ECO:0000256" key="17">
    <source>
        <dbReference type="ARBA" id="ARBA00023170"/>
    </source>
</evidence>
<protein>
    <recommendedName>
        <fullName evidence="20">Activin receptor type-1</fullName>
        <ecNumber evidence="5">2.7.11.30</ecNumber>
    </recommendedName>
    <alternativeName>
        <fullName evidence="21">Activin receptor type I</fullName>
    </alternativeName>
</protein>
<evidence type="ECO:0000256" key="7">
    <source>
        <dbReference type="ARBA" id="ARBA00022679"/>
    </source>
</evidence>
<evidence type="ECO:0000256" key="12">
    <source>
        <dbReference type="ARBA" id="ARBA00022777"/>
    </source>
</evidence>
<dbReference type="GO" id="GO:0007507">
    <property type="term" value="P:heart development"/>
    <property type="evidence" value="ECO:0007669"/>
    <property type="project" value="TreeGrafter"/>
</dbReference>
<dbReference type="Gene3D" id="3.30.200.20">
    <property type="entry name" value="Phosphorylase Kinase, domain 1"/>
    <property type="match status" value="1"/>
</dbReference>
<dbReference type="PROSITE" id="PS50011">
    <property type="entry name" value="PROTEIN_KINASE_DOM"/>
    <property type="match status" value="1"/>
</dbReference>
<keyword evidence="14" id="KW-0460">Magnesium</keyword>
<evidence type="ECO:0000313" key="29">
    <source>
        <dbReference type="Proteomes" id="UP001356427"/>
    </source>
</evidence>
<dbReference type="FunFam" id="1.10.510.10:FF:000018">
    <property type="entry name" value="Receptor protein serine/threonine kinase"/>
    <property type="match status" value="1"/>
</dbReference>
<dbReference type="InterPro" id="IPR003605">
    <property type="entry name" value="GS_dom"/>
</dbReference>
<evidence type="ECO:0000259" key="26">
    <source>
        <dbReference type="PROSITE" id="PS50011"/>
    </source>
</evidence>
<gene>
    <name evidence="28" type="ORF">J4Q44_G00372380</name>
</gene>
<evidence type="ECO:0000259" key="27">
    <source>
        <dbReference type="PROSITE" id="PS51256"/>
    </source>
</evidence>
<keyword evidence="6" id="KW-0723">Serine/threonine-protein kinase</keyword>
<comment type="caution">
    <text evidence="28">The sequence shown here is derived from an EMBL/GenBank/DDBJ whole genome shotgun (WGS) entry which is preliminary data.</text>
</comment>
<evidence type="ECO:0000256" key="4">
    <source>
        <dbReference type="ARBA" id="ARBA00009605"/>
    </source>
</evidence>
<dbReference type="GO" id="GO:0070724">
    <property type="term" value="C:BMP receptor complex"/>
    <property type="evidence" value="ECO:0007669"/>
    <property type="project" value="TreeGrafter"/>
</dbReference>
<dbReference type="PANTHER" id="PTHR23255">
    <property type="entry name" value="TRANSFORMING GROWTH FACTOR-BETA RECEPTOR TYPE I AND II"/>
    <property type="match status" value="1"/>
</dbReference>
<feature type="signal peptide" evidence="25">
    <location>
        <begin position="1"/>
        <end position="29"/>
    </location>
</feature>
<evidence type="ECO:0000256" key="22">
    <source>
        <dbReference type="ARBA" id="ARBA00047681"/>
    </source>
</evidence>
<comment type="cofactor">
    <cofactor evidence="1">
        <name>Mn(2+)</name>
        <dbReference type="ChEBI" id="CHEBI:29035"/>
    </cofactor>
</comment>
<sequence>MTCESAMLDGDMFILVFILLVLTSSSVEDKGNYECLCDGPSCDRADRCIGQQCFSAVSIQNATSFRQKGCIVSRGEGSISCESPPSHNLTVECCHGDLCNMNVTVADPEKDEEVLPTLQDNECVCEGRSCEGGERCTSQQCFSSVKISDGYVVHQKGCLQDDDQGRATCATPPSPSHIVKCCQGHLCNMNVTVEAPAKEEKVKSAGEHECVCKGRSCATGQRCMGQHCFSSLTVSDGALVFQKGCFKVYEQSRMTCKTPPSRDQIVECCQGHLCNMNITVELPVIASDLPNYSLTTLAIVIVAPVIVLIVLSGIAILVFRRIHQNQMERLTAREAEYGTIDGLIASNVGESTLADLLDHSCTSGSGSGLPFLVQRTVARQITLNECVGQGAIMGFGEVWRGQWQGESVAVKIFSSRDEKSWFRETEIYNTVLLRHQNILGFIASDMTSRNSSTQLWLITHFHEMGSLYDYLQLSTLDTASCLRMALSIASGLAHLHVEIFGTQGKPAIAHRDLKSKNILVNKNGQCCIADLGLAVMHFQDTNELDVGNNPKVGTKRYMAPEVLDDSIQMDCFESFKRVDIWAFGLVLWEIARRTVSNGIVEDYKPPFHDVVPSDPSFEDMKKVVCVDQQRPNIPNRWFSDPTLTSIAKLMKECWYQNPSARLTALRIKKTLTKIDNSLDKIKADC</sequence>
<keyword evidence="15 24" id="KW-1133">Transmembrane helix</keyword>
<keyword evidence="8 24" id="KW-0812">Transmembrane</keyword>
<name>A0AAN8QDS6_9TELE</name>
<dbReference type="SUPFAM" id="SSF57302">
    <property type="entry name" value="Snake toxin-like"/>
    <property type="match status" value="3"/>
</dbReference>
<feature type="transmembrane region" description="Helical" evidence="24">
    <location>
        <begin position="297"/>
        <end position="319"/>
    </location>
</feature>
<accession>A0AAN8QDS6</accession>
<comment type="subcellular location">
    <subcellularLocation>
        <location evidence="3">Membrane</location>
        <topology evidence="3">Single-pass type I membrane protein</topology>
    </subcellularLocation>
</comment>
<keyword evidence="7" id="KW-0808">Transferase</keyword>
<keyword evidence="17" id="KW-0675">Receptor</keyword>
<evidence type="ECO:0000256" key="21">
    <source>
        <dbReference type="ARBA" id="ARBA00041365"/>
    </source>
</evidence>
<dbReference type="Gene3D" id="2.10.60.10">
    <property type="entry name" value="CD59"/>
    <property type="match status" value="3"/>
</dbReference>
<dbReference type="GO" id="GO:0050793">
    <property type="term" value="P:regulation of developmental process"/>
    <property type="evidence" value="ECO:0007669"/>
    <property type="project" value="UniProtKB-ARBA"/>
</dbReference>
<dbReference type="Pfam" id="PF08515">
    <property type="entry name" value="TGF_beta_GS"/>
    <property type="match status" value="1"/>
</dbReference>
<evidence type="ECO:0000256" key="23">
    <source>
        <dbReference type="ARBA" id="ARBA00048773"/>
    </source>
</evidence>
<keyword evidence="10 25" id="KW-0732">Signal</keyword>
<dbReference type="InterPro" id="IPR045860">
    <property type="entry name" value="Snake_toxin-like_sf"/>
</dbReference>
<dbReference type="SMART" id="SM00467">
    <property type="entry name" value="GS"/>
    <property type="match status" value="1"/>
</dbReference>
<organism evidence="28 29">
    <name type="scientific">Coregonus suidteri</name>
    <dbReference type="NCBI Taxonomy" id="861788"/>
    <lineage>
        <taxon>Eukaryota</taxon>
        <taxon>Metazoa</taxon>
        <taxon>Chordata</taxon>
        <taxon>Craniata</taxon>
        <taxon>Vertebrata</taxon>
        <taxon>Euteleostomi</taxon>
        <taxon>Actinopterygii</taxon>
        <taxon>Neopterygii</taxon>
        <taxon>Teleostei</taxon>
        <taxon>Protacanthopterygii</taxon>
        <taxon>Salmoniformes</taxon>
        <taxon>Salmonidae</taxon>
        <taxon>Coregoninae</taxon>
        <taxon>Coregonus</taxon>
    </lineage>
</organism>
<dbReference type="Gene3D" id="1.10.510.10">
    <property type="entry name" value="Transferase(Phosphotransferase) domain 1"/>
    <property type="match status" value="1"/>
</dbReference>
<dbReference type="PROSITE" id="PS00108">
    <property type="entry name" value="PROTEIN_KINASE_ST"/>
    <property type="match status" value="1"/>
</dbReference>
<feature type="domain" description="Protein kinase" evidence="26">
    <location>
        <begin position="381"/>
        <end position="678"/>
    </location>
</feature>
<dbReference type="GO" id="GO:0007179">
    <property type="term" value="P:transforming growth factor beta receptor signaling pathway"/>
    <property type="evidence" value="ECO:0007669"/>
    <property type="project" value="UniProtKB-ARBA"/>
</dbReference>
<dbReference type="EMBL" id="JAGTTL010000038">
    <property type="protein sequence ID" value="KAK6292653.1"/>
    <property type="molecule type" value="Genomic_DNA"/>
</dbReference>
<reference evidence="28 29" key="1">
    <citation type="submission" date="2021-04" db="EMBL/GenBank/DDBJ databases">
        <authorList>
            <person name="De Guttry C."/>
            <person name="Zahm M."/>
            <person name="Klopp C."/>
            <person name="Cabau C."/>
            <person name="Louis A."/>
            <person name="Berthelot C."/>
            <person name="Parey E."/>
            <person name="Roest Crollius H."/>
            <person name="Montfort J."/>
            <person name="Robinson-Rechavi M."/>
            <person name="Bucao C."/>
            <person name="Bouchez O."/>
            <person name="Gislard M."/>
            <person name="Lluch J."/>
            <person name="Milhes M."/>
            <person name="Lampietro C."/>
            <person name="Lopez Roques C."/>
            <person name="Donnadieu C."/>
            <person name="Braasch I."/>
            <person name="Desvignes T."/>
            <person name="Postlethwait J."/>
            <person name="Bobe J."/>
            <person name="Wedekind C."/>
            <person name="Guiguen Y."/>
        </authorList>
    </citation>
    <scope>NUCLEOTIDE SEQUENCE [LARGE SCALE GENOMIC DNA]</scope>
    <source>
        <strain evidence="28">Cs_M1</strain>
        <tissue evidence="28">Blood</tissue>
    </source>
</reference>
<dbReference type="FunFam" id="3.30.200.20:FF:000064">
    <property type="entry name" value="Receptor protein serine/threonine kinase"/>
    <property type="match status" value="1"/>
</dbReference>
<evidence type="ECO:0000256" key="25">
    <source>
        <dbReference type="SAM" id="SignalP"/>
    </source>
</evidence>
<evidence type="ECO:0000256" key="5">
    <source>
        <dbReference type="ARBA" id="ARBA00012401"/>
    </source>
</evidence>
<dbReference type="CDD" id="cd14142">
    <property type="entry name" value="STKc_ACVR1_ALK1"/>
    <property type="match status" value="1"/>
</dbReference>
<evidence type="ECO:0000256" key="2">
    <source>
        <dbReference type="ARBA" id="ARBA00001946"/>
    </source>
</evidence>
<comment type="catalytic activity">
    <reaction evidence="23">
        <text>L-threonyl-[receptor-protein] + ATP = O-phospho-L-threonyl-[receptor-protein] + ADP + H(+)</text>
        <dbReference type="Rhea" id="RHEA:44880"/>
        <dbReference type="Rhea" id="RHEA-COMP:11024"/>
        <dbReference type="Rhea" id="RHEA-COMP:11025"/>
        <dbReference type="ChEBI" id="CHEBI:15378"/>
        <dbReference type="ChEBI" id="CHEBI:30013"/>
        <dbReference type="ChEBI" id="CHEBI:30616"/>
        <dbReference type="ChEBI" id="CHEBI:61977"/>
        <dbReference type="ChEBI" id="CHEBI:456216"/>
        <dbReference type="EC" id="2.7.11.30"/>
    </reaction>
</comment>
<keyword evidence="19" id="KW-0464">Manganese</keyword>
<evidence type="ECO:0000256" key="14">
    <source>
        <dbReference type="ARBA" id="ARBA00022842"/>
    </source>
</evidence>
<dbReference type="Pfam" id="PF07714">
    <property type="entry name" value="PK_Tyr_Ser-Thr"/>
    <property type="match status" value="1"/>
</dbReference>
<feature type="chain" id="PRO_5042819853" description="Activin receptor type-1" evidence="25">
    <location>
        <begin position="30"/>
        <end position="685"/>
    </location>
</feature>
<evidence type="ECO:0000256" key="20">
    <source>
        <dbReference type="ARBA" id="ARBA00039914"/>
    </source>
</evidence>
<dbReference type="PROSITE" id="PS51256">
    <property type="entry name" value="GS"/>
    <property type="match status" value="1"/>
</dbReference>
<evidence type="ECO:0000256" key="18">
    <source>
        <dbReference type="ARBA" id="ARBA00023180"/>
    </source>
</evidence>
<comment type="cofactor">
    <cofactor evidence="2">
        <name>Mg(2+)</name>
        <dbReference type="ChEBI" id="CHEBI:18420"/>
    </cofactor>
</comment>
<feature type="domain" description="GS" evidence="27">
    <location>
        <begin position="351"/>
        <end position="380"/>
    </location>
</feature>
<evidence type="ECO:0000256" key="8">
    <source>
        <dbReference type="ARBA" id="ARBA00022692"/>
    </source>
</evidence>
<keyword evidence="13" id="KW-0067">ATP-binding</keyword>
<evidence type="ECO:0000256" key="19">
    <source>
        <dbReference type="ARBA" id="ARBA00023211"/>
    </source>
</evidence>
<dbReference type="InterPro" id="IPR000472">
    <property type="entry name" value="Activin_recp"/>
</dbReference>
<evidence type="ECO:0000313" key="28">
    <source>
        <dbReference type="EMBL" id="KAK6292653.1"/>
    </source>
</evidence>
<dbReference type="GO" id="GO:0032924">
    <property type="term" value="P:activin receptor signaling pathway"/>
    <property type="evidence" value="ECO:0007669"/>
    <property type="project" value="UniProtKB-ARBA"/>
</dbReference>
<evidence type="ECO:0000256" key="11">
    <source>
        <dbReference type="ARBA" id="ARBA00022741"/>
    </source>
</evidence>
<dbReference type="InterPro" id="IPR000333">
    <property type="entry name" value="TGFB_receptor"/>
</dbReference>
<dbReference type="Proteomes" id="UP001356427">
    <property type="component" value="Unassembled WGS sequence"/>
</dbReference>
<dbReference type="Pfam" id="PF01064">
    <property type="entry name" value="Activin_recp"/>
    <property type="match status" value="3"/>
</dbReference>
<comment type="similarity">
    <text evidence="4">Belongs to the protein kinase superfamily. TKL Ser/Thr protein kinase family. TGFB receptor subfamily.</text>
</comment>
<dbReference type="SMART" id="SM00220">
    <property type="entry name" value="S_TKc"/>
    <property type="match status" value="1"/>
</dbReference>
<dbReference type="GO" id="GO:0005524">
    <property type="term" value="F:ATP binding"/>
    <property type="evidence" value="ECO:0007669"/>
    <property type="project" value="UniProtKB-KW"/>
</dbReference>
<keyword evidence="18" id="KW-0325">Glycoprotein</keyword>
<evidence type="ECO:0000256" key="15">
    <source>
        <dbReference type="ARBA" id="ARBA00022989"/>
    </source>
</evidence>
<evidence type="ECO:0000256" key="1">
    <source>
        <dbReference type="ARBA" id="ARBA00001936"/>
    </source>
</evidence>
<dbReference type="SUPFAM" id="SSF56112">
    <property type="entry name" value="Protein kinase-like (PK-like)"/>
    <property type="match status" value="1"/>
</dbReference>
<comment type="catalytic activity">
    <reaction evidence="22">
        <text>L-seryl-[receptor-protein] + ATP = O-phospho-L-seryl-[receptor-protein] + ADP + H(+)</text>
        <dbReference type="Rhea" id="RHEA:18673"/>
        <dbReference type="Rhea" id="RHEA-COMP:11022"/>
        <dbReference type="Rhea" id="RHEA-COMP:11023"/>
        <dbReference type="ChEBI" id="CHEBI:15378"/>
        <dbReference type="ChEBI" id="CHEBI:29999"/>
        <dbReference type="ChEBI" id="CHEBI:30616"/>
        <dbReference type="ChEBI" id="CHEBI:83421"/>
        <dbReference type="ChEBI" id="CHEBI:456216"/>
        <dbReference type="EC" id="2.7.11.30"/>
    </reaction>
</comment>
<keyword evidence="11" id="KW-0547">Nucleotide-binding</keyword>
<proteinExistence type="inferred from homology"/>
<evidence type="ECO:0000256" key="10">
    <source>
        <dbReference type="ARBA" id="ARBA00022729"/>
    </source>
</evidence>
<evidence type="ECO:0000256" key="9">
    <source>
        <dbReference type="ARBA" id="ARBA00022723"/>
    </source>
</evidence>